<dbReference type="PANTHER" id="PTHR43751:SF1">
    <property type="entry name" value="SULFATASE ATSG-RELATED"/>
    <property type="match status" value="1"/>
</dbReference>
<dbReference type="InterPro" id="IPR000917">
    <property type="entry name" value="Sulfatase_N"/>
</dbReference>
<accession>A0ABT8KUW4</accession>
<evidence type="ECO:0000313" key="3">
    <source>
        <dbReference type="Proteomes" id="UP001172082"/>
    </source>
</evidence>
<sequence>MRLVYFTLICLFIVSISFCLGQEKRNTLKKPVNILFAISDDQSYPYAGAYGNKTVHTPAFNSVAKQGILFTNAFAASPGCAPSRSAILTGRYPWQNEEAGGHQTLFPLSYKVMVDVMEENGYFIGYTGKGCAPFNWKLSGRKRNPAGPAFNKIRYSNENELPANGISGVNYSANFEQFLSLKPKDKPFFFWYGAFEPHRRFEQGSGLKAGKKQEDVFVPGFLPDHTPIQTDIMDYALEVDWFDYHLGKMIKSLEEAGELENTIIIVTSDNGMAFPRAKANCYEYGIHVPLAISWPREIKGNRVVDDLISLADLTPTIFDIIGITPEGMKPITGKSFYNILSSNKQGLIDPTRTAVYSSRERHSSARWSNLGYPIRSIRTQDFLYIRNYTPERWPSGAPQMLNAHDPSQMENMYGLNAEGKFEEKAFWDIDAAPSKTYLIENHAKKEVAYYFDLSMAKRPKDELYDIKNDPYCLKNLANSPAYAKKLEQLKNKLTEFLKETGDPRHVGPDPDIFENYQRFSIMRPFPKPDWIKQDE</sequence>
<dbReference type="InterPro" id="IPR052701">
    <property type="entry name" value="GAG_Ulvan_Degrading_Sulfatases"/>
</dbReference>
<reference evidence="2" key="1">
    <citation type="submission" date="2023-06" db="EMBL/GenBank/DDBJ databases">
        <title>Genomic of Parafulvivirga corallium.</title>
        <authorList>
            <person name="Wang G."/>
        </authorList>
    </citation>
    <scope>NUCLEOTIDE SEQUENCE</scope>
    <source>
        <strain evidence="2">BMA10</strain>
    </source>
</reference>
<organism evidence="2 3">
    <name type="scientific">Splendidivirga corallicola</name>
    <dbReference type="NCBI Taxonomy" id="3051826"/>
    <lineage>
        <taxon>Bacteria</taxon>
        <taxon>Pseudomonadati</taxon>
        <taxon>Bacteroidota</taxon>
        <taxon>Cytophagia</taxon>
        <taxon>Cytophagales</taxon>
        <taxon>Splendidivirgaceae</taxon>
        <taxon>Splendidivirga</taxon>
    </lineage>
</organism>
<keyword evidence="3" id="KW-1185">Reference proteome</keyword>
<dbReference type="Pfam" id="PF00884">
    <property type="entry name" value="Sulfatase"/>
    <property type="match status" value="1"/>
</dbReference>
<feature type="domain" description="Sulfatase N-terminal" evidence="1">
    <location>
        <begin position="33"/>
        <end position="323"/>
    </location>
</feature>
<dbReference type="SUPFAM" id="SSF53649">
    <property type="entry name" value="Alkaline phosphatase-like"/>
    <property type="match status" value="1"/>
</dbReference>
<evidence type="ECO:0000259" key="1">
    <source>
        <dbReference type="Pfam" id="PF00884"/>
    </source>
</evidence>
<dbReference type="InterPro" id="IPR017850">
    <property type="entry name" value="Alkaline_phosphatase_core_sf"/>
</dbReference>
<proteinExistence type="predicted"/>
<evidence type="ECO:0000313" key="2">
    <source>
        <dbReference type="EMBL" id="MDN5203418.1"/>
    </source>
</evidence>
<name>A0ABT8KUW4_9BACT</name>
<dbReference type="Gene3D" id="3.40.720.10">
    <property type="entry name" value="Alkaline Phosphatase, subunit A"/>
    <property type="match status" value="1"/>
</dbReference>
<gene>
    <name evidence="2" type="ORF">QQ008_18670</name>
</gene>
<dbReference type="PANTHER" id="PTHR43751">
    <property type="entry name" value="SULFATASE"/>
    <property type="match status" value="1"/>
</dbReference>
<dbReference type="RefSeq" id="WP_346753441.1">
    <property type="nucleotide sequence ID" value="NZ_JAUJEA010000007.1"/>
</dbReference>
<dbReference type="CDD" id="cd16027">
    <property type="entry name" value="SGSH"/>
    <property type="match status" value="1"/>
</dbReference>
<dbReference type="Proteomes" id="UP001172082">
    <property type="component" value="Unassembled WGS sequence"/>
</dbReference>
<protein>
    <submittedName>
        <fullName evidence="2">Sulfatase</fullName>
    </submittedName>
</protein>
<comment type="caution">
    <text evidence="2">The sequence shown here is derived from an EMBL/GenBank/DDBJ whole genome shotgun (WGS) entry which is preliminary data.</text>
</comment>
<dbReference type="EMBL" id="JAUJEA010000007">
    <property type="protein sequence ID" value="MDN5203418.1"/>
    <property type="molecule type" value="Genomic_DNA"/>
</dbReference>